<reference evidence="2 3" key="1">
    <citation type="submission" date="2015-12" db="EMBL/GenBank/DDBJ databases">
        <title>The genome of Folsomia candida.</title>
        <authorList>
            <person name="Faddeeva A."/>
            <person name="Derks M.F."/>
            <person name="Anvar Y."/>
            <person name="Smit S."/>
            <person name="Van Straalen N."/>
            <person name="Roelofs D."/>
        </authorList>
    </citation>
    <scope>NUCLEOTIDE SEQUENCE [LARGE SCALE GENOMIC DNA]</scope>
    <source>
        <strain evidence="2 3">VU population</strain>
        <tissue evidence="2">Whole body</tissue>
    </source>
</reference>
<evidence type="ECO:0008006" key="4">
    <source>
        <dbReference type="Google" id="ProtNLM"/>
    </source>
</evidence>
<evidence type="ECO:0000313" key="3">
    <source>
        <dbReference type="Proteomes" id="UP000198287"/>
    </source>
</evidence>
<feature type="transmembrane region" description="Helical" evidence="1">
    <location>
        <begin position="128"/>
        <end position="147"/>
    </location>
</feature>
<keyword evidence="1" id="KW-0812">Transmembrane</keyword>
<dbReference type="EMBL" id="LNIX01000027">
    <property type="protein sequence ID" value="OXA42138.1"/>
    <property type="molecule type" value="Genomic_DNA"/>
</dbReference>
<feature type="transmembrane region" description="Helical" evidence="1">
    <location>
        <begin position="18"/>
        <end position="43"/>
    </location>
</feature>
<dbReference type="OrthoDB" id="7457895at2759"/>
<accession>A0A226DB53</accession>
<comment type="caution">
    <text evidence="2">The sequence shown here is derived from an EMBL/GenBank/DDBJ whole genome shotgun (WGS) entry which is preliminary data.</text>
</comment>
<proteinExistence type="predicted"/>
<keyword evidence="3" id="KW-1185">Reference proteome</keyword>
<keyword evidence="1" id="KW-1133">Transmembrane helix</keyword>
<feature type="transmembrane region" description="Helical" evidence="1">
    <location>
        <begin position="96"/>
        <end position="116"/>
    </location>
</feature>
<evidence type="ECO:0000256" key="1">
    <source>
        <dbReference type="SAM" id="Phobius"/>
    </source>
</evidence>
<gene>
    <name evidence="2" type="ORF">Fcan01_23082</name>
</gene>
<dbReference type="Proteomes" id="UP000198287">
    <property type="component" value="Unassembled WGS sequence"/>
</dbReference>
<keyword evidence="1" id="KW-0472">Membrane</keyword>
<dbReference type="PANTHER" id="PTHR36694:SF11">
    <property type="entry name" value="LP21121P-RELATED"/>
    <property type="match status" value="1"/>
</dbReference>
<sequence length="167" mass="18516">MSKETCCCGSFSVGKGSLFIGIFNIIGSIINLIIQPICIYSSINNPDKTKDEKIPDSVIILSGCVSIVILLLYFIFACLLVHGYRVRNHRLVSPWFIANYAWLILSALSIVAVFVLKVSSEEFAKGAVFIGVCLTYMGVETYLVFVVKRFADELKAEAECKIVQEKC</sequence>
<protein>
    <recommendedName>
        <fullName evidence="4">MARVEL domain-containing protein</fullName>
    </recommendedName>
</protein>
<dbReference type="PANTHER" id="PTHR36694">
    <property type="entry name" value="PASIFLORA 1, ISOFORM A-RELATED"/>
    <property type="match status" value="1"/>
</dbReference>
<evidence type="ECO:0000313" key="2">
    <source>
        <dbReference type="EMBL" id="OXA42138.1"/>
    </source>
</evidence>
<dbReference type="AlphaFoldDB" id="A0A226DB53"/>
<name>A0A226DB53_FOLCA</name>
<feature type="transmembrane region" description="Helical" evidence="1">
    <location>
        <begin position="58"/>
        <end position="84"/>
    </location>
</feature>
<organism evidence="2 3">
    <name type="scientific">Folsomia candida</name>
    <name type="common">Springtail</name>
    <dbReference type="NCBI Taxonomy" id="158441"/>
    <lineage>
        <taxon>Eukaryota</taxon>
        <taxon>Metazoa</taxon>
        <taxon>Ecdysozoa</taxon>
        <taxon>Arthropoda</taxon>
        <taxon>Hexapoda</taxon>
        <taxon>Collembola</taxon>
        <taxon>Entomobryomorpha</taxon>
        <taxon>Isotomoidea</taxon>
        <taxon>Isotomidae</taxon>
        <taxon>Proisotominae</taxon>
        <taxon>Folsomia</taxon>
    </lineage>
</organism>